<feature type="region of interest" description="Disordered" evidence="1">
    <location>
        <begin position="1"/>
        <end position="28"/>
    </location>
</feature>
<evidence type="ECO:0000313" key="3">
    <source>
        <dbReference type="Proteomes" id="UP001604277"/>
    </source>
</evidence>
<proteinExistence type="predicted"/>
<accession>A0ABD1S1W6</accession>
<dbReference type="Proteomes" id="UP001604277">
    <property type="component" value="Unassembled WGS sequence"/>
</dbReference>
<gene>
    <name evidence="2" type="ORF">Fot_37609</name>
</gene>
<evidence type="ECO:0000313" key="2">
    <source>
        <dbReference type="EMBL" id="KAL2493852.1"/>
    </source>
</evidence>
<sequence length="144" mass="16374">MEDAEDPWRARRGREDPSSVVKDHVSQDREASQTSIAHLLGDELDPTALGKLLALAAIAATSVYKYWTFAFGKAIESSELTELLNELHLMVREDKDVDARLENKDLREQLAFSEDARARAIYDISKAKMIQGPMFRLRRLLNRS</sequence>
<reference evidence="3" key="1">
    <citation type="submission" date="2024-07" db="EMBL/GenBank/DDBJ databases">
        <title>Two chromosome-level genome assemblies of Korean endemic species Abeliophyllum distichum and Forsythia ovata (Oleaceae).</title>
        <authorList>
            <person name="Jang H."/>
        </authorList>
    </citation>
    <scope>NUCLEOTIDE SEQUENCE [LARGE SCALE GENOMIC DNA]</scope>
</reference>
<protein>
    <submittedName>
        <fullName evidence="2">Uncharacterized protein</fullName>
    </submittedName>
</protein>
<evidence type="ECO:0000256" key="1">
    <source>
        <dbReference type="SAM" id="MobiDB-lite"/>
    </source>
</evidence>
<dbReference type="AlphaFoldDB" id="A0ABD1S1W6"/>
<organism evidence="2 3">
    <name type="scientific">Forsythia ovata</name>
    <dbReference type="NCBI Taxonomy" id="205694"/>
    <lineage>
        <taxon>Eukaryota</taxon>
        <taxon>Viridiplantae</taxon>
        <taxon>Streptophyta</taxon>
        <taxon>Embryophyta</taxon>
        <taxon>Tracheophyta</taxon>
        <taxon>Spermatophyta</taxon>
        <taxon>Magnoliopsida</taxon>
        <taxon>eudicotyledons</taxon>
        <taxon>Gunneridae</taxon>
        <taxon>Pentapetalae</taxon>
        <taxon>asterids</taxon>
        <taxon>lamiids</taxon>
        <taxon>Lamiales</taxon>
        <taxon>Oleaceae</taxon>
        <taxon>Forsythieae</taxon>
        <taxon>Forsythia</taxon>
    </lineage>
</organism>
<dbReference type="EMBL" id="JBFOLJ010000011">
    <property type="protein sequence ID" value="KAL2493852.1"/>
    <property type="molecule type" value="Genomic_DNA"/>
</dbReference>
<comment type="caution">
    <text evidence="2">The sequence shown here is derived from an EMBL/GenBank/DDBJ whole genome shotgun (WGS) entry which is preliminary data.</text>
</comment>
<keyword evidence="3" id="KW-1185">Reference proteome</keyword>
<name>A0ABD1S1W6_9LAMI</name>